<dbReference type="AlphaFoldDB" id="A0A8J3A346"/>
<dbReference type="InterPro" id="IPR055438">
    <property type="entry name" value="AstE_AspA_cat"/>
</dbReference>
<evidence type="ECO:0000259" key="5">
    <source>
        <dbReference type="Pfam" id="PF24827"/>
    </source>
</evidence>
<keyword evidence="9" id="KW-1185">Reference proteome</keyword>
<proteinExistence type="predicted"/>
<protein>
    <submittedName>
        <fullName evidence="6">Succinylglutamate desuccinylase</fullName>
    </submittedName>
</protein>
<reference evidence="6" key="3">
    <citation type="submission" date="2020-09" db="EMBL/GenBank/DDBJ databases">
        <authorList>
            <person name="Sun Q."/>
            <person name="Zhou Y."/>
        </authorList>
    </citation>
    <scope>NUCLEOTIDE SEQUENCE</scope>
    <source>
        <strain evidence="6">CGMCC 1.14984</strain>
    </source>
</reference>
<comment type="caution">
    <text evidence="6">The sequence shown here is derived from an EMBL/GenBank/DDBJ whole genome shotgun (WGS) entry which is preliminary data.</text>
</comment>
<evidence type="ECO:0000256" key="1">
    <source>
        <dbReference type="ARBA" id="ARBA00001947"/>
    </source>
</evidence>
<evidence type="ECO:0000313" key="6">
    <source>
        <dbReference type="EMBL" id="GGH96302.1"/>
    </source>
</evidence>
<dbReference type="CDD" id="cd06251">
    <property type="entry name" value="M14_ASTE_ASPA-like"/>
    <property type="match status" value="1"/>
</dbReference>
<evidence type="ECO:0000313" key="8">
    <source>
        <dbReference type="Proteomes" id="UP000621856"/>
    </source>
</evidence>
<dbReference type="PIRSF" id="PIRSF039012">
    <property type="entry name" value="ASP"/>
    <property type="match status" value="1"/>
</dbReference>
<gene>
    <name evidence="7" type="ORF">FF098_007395</name>
    <name evidence="6" type="ORF">GCM10011355_14880</name>
</gene>
<evidence type="ECO:0000313" key="7">
    <source>
        <dbReference type="EMBL" id="NHK27722.1"/>
    </source>
</evidence>
<dbReference type="PANTHER" id="PTHR37326:SF2">
    <property type="entry name" value="SUCCINYLGLUTAMATE DESUCCINYLASE_ASPARTOACYLASE FAMILY PROTEIN"/>
    <property type="match status" value="1"/>
</dbReference>
<dbReference type="InterPro" id="IPR043795">
    <property type="entry name" value="N-alpha-Ac-DABA-like"/>
</dbReference>
<sequence>MREPFTIGGQAIEPGTQKTVELPLSVLSDHTQVSMPVHVMHGRKPGPVLFVSAAIHGDEILGAEIIRRLVSKLTVEKVRGTLLLIPIVNTYGFIANSRYLPDRRDLNRSFPGSKTGSLAGQLAYKFMEEIVSRADYGIDLHTAAIHRENLPQIRADLASDAVRDMAAAFGAPIILKADIRDGSLREASQAVGVNTLLYEAGEALRFNEFAVRIGVKGVMRVMQYLGMLHRRGFAQGSKEPVMSKLSVWVRAPSGGLMRLLKGLGDAVEKGEVLSIVSDPLGYEEKELRAPISGIVIGRSNMPAVNQGDAIFHIAKVFDPGAIDEDIQSLEKQLGSDPLFDTEIV</sequence>
<reference evidence="6" key="1">
    <citation type="journal article" date="2014" name="Int. J. Syst. Evol. Microbiol.">
        <title>Complete genome sequence of Corynebacterium casei LMG S-19264T (=DSM 44701T), isolated from a smear-ripened cheese.</title>
        <authorList>
            <consortium name="US DOE Joint Genome Institute (JGI-PGF)"/>
            <person name="Walter F."/>
            <person name="Albersmeier A."/>
            <person name="Kalinowski J."/>
            <person name="Ruckert C."/>
        </authorList>
    </citation>
    <scope>NUCLEOTIDE SEQUENCE</scope>
    <source>
        <strain evidence="6">CGMCC 1.14984</strain>
    </source>
</reference>
<comment type="cofactor">
    <cofactor evidence="1">
        <name>Zn(2+)</name>
        <dbReference type="ChEBI" id="CHEBI:29105"/>
    </cofactor>
</comment>
<dbReference type="PANTHER" id="PTHR37326">
    <property type="entry name" value="BLL3975 PROTEIN"/>
    <property type="match status" value="1"/>
</dbReference>
<dbReference type="RefSeq" id="WP_155138907.1">
    <property type="nucleotide sequence ID" value="NZ_BMGZ01000001.1"/>
</dbReference>
<dbReference type="EMBL" id="BMGZ01000001">
    <property type="protein sequence ID" value="GGH96302.1"/>
    <property type="molecule type" value="Genomic_DNA"/>
</dbReference>
<keyword evidence="3" id="KW-0378">Hydrolase</keyword>
<name>A0A8J3A346_9PROT</name>
<dbReference type="Pfam" id="PF24827">
    <property type="entry name" value="AstE_AspA_cat"/>
    <property type="match status" value="1"/>
</dbReference>
<dbReference type="GO" id="GO:0016788">
    <property type="term" value="F:hydrolase activity, acting on ester bonds"/>
    <property type="evidence" value="ECO:0007669"/>
    <property type="project" value="InterPro"/>
</dbReference>
<dbReference type="InterPro" id="IPR053138">
    <property type="entry name" value="N-alpha-Ac-DABA_deacetylase"/>
</dbReference>
<evidence type="ECO:0000256" key="3">
    <source>
        <dbReference type="ARBA" id="ARBA00022801"/>
    </source>
</evidence>
<dbReference type="SUPFAM" id="SSF53187">
    <property type="entry name" value="Zn-dependent exopeptidases"/>
    <property type="match status" value="1"/>
</dbReference>
<evidence type="ECO:0000256" key="2">
    <source>
        <dbReference type="ARBA" id="ARBA00022723"/>
    </source>
</evidence>
<accession>A0A8J3A346</accession>
<reference evidence="7 9" key="2">
    <citation type="submission" date="2020-02" db="EMBL/GenBank/DDBJ databases">
        <title>Genome sequence of Parvularcula flava strain NH6-79.</title>
        <authorList>
            <person name="Abdul Karim M.H."/>
            <person name="Lam M.Q."/>
            <person name="Chen S.J."/>
            <person name="Yahya A."/>
            <person name="Shahir S."/>
            <person name="Shamsir M.S."/>
            <person name="Chong C.S."/>
        </authorList>
    </citation>
    <scope>NUCLEOTIDE SEQUENCE [LARGE SCALE GENOMIC DNA]</scope>
    <source>
        <strain evidence="7 9">NH6-79</strain>
    </source>
</reference>
<evidence type="ECO:0000313" key="9">
    <source>
        <dbReference type="Proteomes" id="UP000818603"/>
    </source>
</evidence>
<keyword evidence="4" id="KW-0862">Zinc</keyword>
<keyword evidence="2" id="KW-0479">Metal-binding</keyword>
<organism evidence="6 8">
    <name type="scientific">Aquisalinus luteolus</name>
    <dbReference type="NCBI Taxonomy" id="1566827"/>
    <lineage>
        <taxon>Bacteria</taxon>
        <taxon>Pseudomonadati</taxon>
        <taxon>Pseudomonadota</taxon>
        <taxon>Alphaproteobacteria</taxon>
        <taxon>Parvularculales</taxon>
        <taxon>Parvularculaceae</taxon>
        <taxon>Aquisalinus</taxon>
    </lineage>
</organism>
<feature type="domain" description="Succinylglutamate desuccinylase/Aspartoacylase catalytic" evidence="5">
    <location>
        <begin position="45"/>
        <end position="224"/>
    </location>
</feature>
<dbReference type="EMBL" id="VCJR02000001">
    <property type="protein sequence ID" value="NHK27722.1"/>
    <property type="molecule type" value="Genomic_DNA"/>
</dbReference>
<evidence type="ECO:0000256" key="4">
    <source>
        <dbReference type="ARBA" id="ARBA00022833"/>
    </source>
</evidence>
<dbReference type="Gene3D" id="3.40.630.10">
    <property type="entry name" value="Zn peptidases"/>
    <property type="match status" value="1"/>
</dbReference>
<dbReference type="Proteomes" id="UP000818603">
    <property type="component" value="Unassembled WGS sequence"/>
</dbReference>
<dbReference type="GO" id="GO:0046872">
    <property type="term" value="F:metal ion binding"/>
    <property type="evidence" value="ECO:0007669"/>
    <property type="project" value="UniProtKB-KW"/>
</dbReference>
<dbReference type="Proteomes" id="UP000621856">
    <property type="component" value="Unassembled WGS sequence"/>
</dbReference>
<dbReference type="GO" id="GO:0016811">
    <property type="term" value="F:hydrolase activity, acting on carbon-nitrogen (but not peptide) bonds, in linear amides"/>
    <property type="evidence" value="ECO:0007669"/>
    <property type="project" value="InterPro"/>
</dbReference>